<dbReference type="Gene3D" id="1.20.5.340">
    <property type="match status" value="1"/>
</dbReference>
<dbReference type="Proteomes" id="UP000192393">
    <property type="component" value="Unassembled WGS sequence"/>
</dbReference>
<feature type="coiled-coil region" evidence="1">
    <location>
        <begin position="8"/>
        <end position="56"/>
    </location>
</feature>
<dbReference type="STRING" id="1434700.SAMN06296427_103154"/>
<protein>
    <recommendedName>
        <fullName evidence="4">Cell division protein ZapB</fullName>
    </recommendedName>
</protein>
<name>A0A1W1ZQJ0_9FLAO</name>
<sequence>MNQSESNFIKLEQKLHQLLVAYKDIKKEKSSLKEEIEALKQGLKESRIETVRLKDENDRLKVANAMLGENEHRRLMKLRVNRLIKELDVCMAQIKNTKG</sequence>
<evidence type="ECO:0000256" key="1">
    <source>
        <dbReference type="SAM" id="Coils"/>
    </source>
</evidence>
<dbReference type="OrthoDB" id="1467932at2"/>
<dbReference type="AlphaFoldDB" id="A0A1W1ZQJ0"/>
<reference evidence="2 3" key="1">
    <citation type="submission" date="2017-04" db="EMBL/GenBank/DDBJ databases">
        <authorList>
            <person name="Afonso C.L."/>
            <person name="Miller P.J."/>
            <person name="Scott M.A."/>
            <person name="Spackman E."/>
            <person name="Goraichik I."/>
            <person name="Dimitrov K.M."/>
            <person name="Suarez D.L."/>
            <person name="Swayne D.E."/>
        </authorList>
    </citation>
    <scope>NUCLEOTIDE SEQUENCE [LARGE SCALE GENOMIC DNA]</scope>
    <source>
        <strain evidence="2 3">CGMCC 1.12708</strain>
    </source>
</reference>
<evidence type="ECO:0000313" key="2">
    <source>
        <dbReference type="EMBL" id="SMC50666.1"/>
    </source>
</evidence>
<keyword evidence="1" id="KW-0175">Coiled coil</keyword>
<dbReference type="RefSeq" id="WP_084016742.1">
    <property type="nucleotide sequence ID" value="NZ_FWXS01000003.1"/>
</dbReference>
<organism evidence="2 3">
    <name type="scientific">Moheibacter sediminis</name>
    <dbReference type="NCBI Taxonomy" id="1434700"/>
    <lineage>
        <taxon>Bacteria</taxon>
        <taxon>Pseudomonadati</taxon>
        <taxon>Bacteroidota</taxon>
        <taxon>Flavobacteriia</taxon>
        <taxon>Flavobacteriales</taxon>
        <taxon>Weeksellaceae</taxon>
        <taxon>Moheibacter</taxon>
    </lineage>
</organism>
<gene>
    <name evidence="2" type="ORF">SAMN06296427_103154</name>
</gene>
<keyword evidence="3" id="KW-1185">Reference proteome</keyword>
<proteinExistence type="predicted"/>
<dbReference type="EMBL" id="FWXS01000003">
    <property type="protein sequence ID" value="SMC50666.1"/>
    <property type="molecule type" value="Genomic_DNA"/>
</dbReference>
<evidence type="ECO:0008006" key="4">
    <source>
        <dbReference type="Google" id="ProtNLM"/>
    </source>
</evidence>
<evidence type="ECO:0000313" key="3">
    <source>
        <dbReference type="Proteomes" id="UP000192393"/>
    </source>
</evidence>
<accession>A0A1W1ZQJ0</accession>